<feature type="transmembrane region" description="Helical" evidence="9">
    <location>
        <begin position="887"/>
        <end position="908"/>
    </location>
</feature>
<dbReference type="Pfam" id="PF00909">
    <property type="entry name" value="Ammonium_transp"/>
    <property type="match status" value="1"/>
</dbReference>
<dbReference type="SUPFAM" id="SSF161270">
    <property type="entry name" value="PspA lactotransferrin-binding region"/>
    <property type="match status" value="1"/>
</dbReference>
<dbReference type="GO" id="GO:0005886">
    <property type="term" value="C:plasma membrane"/>
    <property type="evidence" value="ECO:0007669"/>
    <property type="project" value="TreeGrafter"/>
</dbReference>
<dbReference type="InterPro" id="IPR024041">
    <property type="entry name" value="NH4_transpt_AmtB-like_dom"/>
</dbReference>
<keyword evidence="7" id="KW-0924">Ammonia transport</keyword>
<dbReference type="Proteomes" id="UP000789390">
    <property type="component" value="Unassembled WGS sequence"/>
</dbReference>
<feature type="transmembrane region" description="Helical" evidence="9">
    <location>
        <begin position="776"/>
        <end position="795"/>
    </location>
</feature>
<organism evidence="11 12">
    <name type="scientific">Daphnia galeata</name>
    <dbReference type="NCBI Taxonomy" id="27404"/>
    <lineage>
        <taxon>Eukaryota</taxon>
        <taxon>Metazoa</taxon>
        <taxon>Ecdysozoa</taxon>
        <taxon>Arthropoda</taxon>
        <taxon>Crustacea</taxon>
        <taxon>Branchiopoda</taxon>
        <taxon>Diplostraca</taxon>
        <taxon>Cladocera</taxon>
        <taxon>Anomopoda</taxon>
        <taxon>Daphniidae</taxon>
        <taxon>Daphnia</taxon>
    </lineage>
</organism>
<name>A0A8J2RPU2_9CRUS</name>
<gene>
    <name evidence="11" type="ORF">DGAL_LOCUS2799</name>
</gene>
<dbReference type="SUPFAM" id="SSF57756">
    <property type="entry name" value="Retrovirus zinc finger-like domains"/>
    <property type="match status" value="1"/>
</dbReference>
<dbReference type="GO" id="GO:0008270">
    <property type="term" value="F:zinc ion binding"/>
    <property type="evidence" value="ECO:0007669"/>
    <property type="project" value="InterPro"/>
</dbReference>
<keyword evidence="4 9" id="KW-0812">Transmembrane</keyword>
<comment type="similarity">
    <text evidence="2">Belongs to the ammonia transporter channel (TC 1.A.11.2) family.</text>
</comment>
<feature type="transmembrane region" description="Helical" evidence="9">
    <location>
        <begin position="1083"/>
        <end position="1109"/>
    </location>
</feature>
<reference evidence="11" key="1">
    <citation type="submission" date="2021-11" db="EMBL/GenBank/DDBJ databases">
        <authorList>
            <person name="Schell T."/>
        </authorList>
    </citation>
    <scope>NUCLEOTIDE SEQUENCE</scope>
    <source>
        <strain evidence="11">M5</strain>
    </source>
</reference>
<dbReference type="GO" id="GO:0008519">
    <property type="term" value="F:ammonium channel activity"/>
    <property type="evidence" value="ECO:0007669"/>
    <property type="project" value="InterPro"/>
</dbReference>
<feature type="transmembrane region" description="Helical" evidence="9">
    <location>
        <begin position="740"/>
        <end position="764"/>
    </location>
</feature>
<keyword evidence="3" id="KW-0813">Transport</keyword>
<feature type="domain" description="Ammonium transporter AmtB-like" evidence="10">
    <location>
        <begin position="742"/>
        <end position="1139"/>
    </location>
</feature>
<evidence type="ECO:0000256" key="1">
    <source>
        <dbReference type="ARBA" id="ARBA00004141"/>
    </source>
</evidence>
<dbReference type="GO" id="GO:0003676">
    <property type="term" value="F:nucleic acid binding"/>
    <property type="evidence" value="ECO:0007669"/>
    <property type="project" value="InterPro"/>
</dbReference>
<evidence type="ECO:0000256" key="9">
    <source>
        <dbReference type="SAM" id="Phobius"/>
    </source>
</evidence>
<feature type="transmembrane region" description="Helical" evidence="9">
    <location>
        <begin position="928"/>
        <end position="949"/>
    </location>
</feature>
<comment type="caution">
    <text evidence="11">The sequence shown here is derived from an EMBL/GenBank/DDBJ whole genome shotgun (WGS) entry which is preliminary data.</text>
</comment>
<proteinExistence type="inferred from homology"/>
<dbReference type="Gene3D" id="1.10.3430.10">
    <property type="entry name" value="Ammonium transporter AmtB like domains"/>
    <property type="match status" value="1"/>
</dbReference>
<feature type="transmembrane region" description="Helical" evidence="9">
    <location>
        <begin position="848"/>
        <end position="866"/>
    </location>
</feature>
<evidence type="ECO:0000259" key="10">
    <source>
        <dbReference type="Pfam" id="PF00909"/>
    </source>
</evidence>
<keyword evidence="6 9" id="KW-0472">Membrane</keyword>
<dbReference type="InterPro" id="IPR029020">
    <property type="entry name" value="Ammonium/urea_transptr"/>
</dbReference>
<feature type="transmembrane region" description="Helical" evidence="9">
    <location>
        <begin position="1053"/>
        <end position="1071"/>
    </location>
</feature>
<accession>A0A8J2RPU2</accession>
<evidence type="ECO:0000256" key="8">
    <source>
        <dbReference type="SAM" id="Coils"/>
    </source>
</evidence>
<dbReference type="PANTHER" id="PTHR11730:SF6">
    <property type="entry name" value="AMMONIUM TRANSPORTER"/>
    <property type="match status" value="1"/>
</dbReference>
<dbReference type="AlphaFoldDB" id="A0A8J2RPU2"/>
<dbReference type="EMBL" id="CAKKLH010000039">
    <property type="protein sequence ID" value="CAH0100541.1"/>
    <property type="molecule type" value="Genomic_DNA"/>
</dbReference>
<evidence type="ECO:0000256" key="3">
    <source>
        <dbReference type="ARBA" id="ARBA00022448"/>
    </source>
</evidence>
<feature type="coiled-coil region" evidence="8">
    <location>
        <begin position="322"/>
        <end position="366"/>
    </location>
</feature>
<dbReference type="SUPFAM" id="SSF111352">
    <property type="entry name" value="Ammonium transporter"/>
    <property type="match status" value="1"/>
</dbReference>
<comment type="subcellular location">
    <subcellularLocation>
        <location evidence="1">Membrane</location>
        <topology evidence="1">Multi-pass membrane protein</topology>
    </subcellularLocation>
</comment>
<protein>
    <recommendedName>
        <fullName evidence="10">Ammonium transporter AmtB-like domain-containing protein</fullName>
    </recommendedName>
</protein>
<dbReference type="OrthoDB" id="534912at2759"/>
<dbReference type="FunFam" id="1.10.3430.10:FF:000010">
    <property type="entry name" value="Ammonium transporter"/>
    <property type="match status" value="1"/>
</dbReference>
<evidence type="ECO:0000256" key="5">
    <source>
        <dbReference type="ARBA" id="ARBA00022989"/>
    </source>
</evidence>
<keyword evidence="12" id="KW-1185">Reference proteome</keyword>
<evidence type="ECO:0000256" key="6">
    <source>
        <dbReference type="ARBA" id="ARBA00023136"/>
    </source>
</evidence>
<keyword evidence="5 9" id="KW-1133">Transmembrane helix</keyword>
<evidence type="ECO:0000256" key="4">
    <source>
        <dbReference type="ARBA" id="ARBA00022692"/>
    </source>
</evidence>
<evidence type="ECO:0000256" key="7">
    <source>
        <dbReference type="ARBA" id="ARBA00023177"/>
    </source>
</evidence>
<evidence type="ECO:0000256" key="2">
    <source>
        <dbReference type="ARBA" id="ARBA00005887"/>
    </source>
</evidence>
<sequence length="1236" mass="136112">MIRSLDLKVNRRVSIVLRNYPNPFLQSEIPAFKRARTEPGILPLPLVPPPSIAMGPHVTTTLAPIFMKRSDEGSFKSMKSDQISAIMDELEQNLGRFEKGNVSIAAGGDLLIRPSTRQQQEDLLNTKSVLRESIEVTCSLPNSFTKQRVIIRQVPTGDTNEDILQALKTKGYKVNSVYRFNITKGTISSPSTTVALEFEGPPPQDILLNGLVFHPETQRASPLRCKRCQKLGHTSKFCNNPQVCANCGQPHDDTLRCTSPPNCVNCSEPHPSSSPNCPKYSRMRAAIQASGAKGQPLGEERNPSYSEVAKKNRLYPEPNPEAEILKSQIQAIQTEMSRFRTEIGKFKNLEKKVDELDNSVSQIKTSLSNLDKGQENSNYKLDSLIGMIQKLSGQPEAGADMEEDNAEDFTPVTRKEKAPTWNLKDADWITWNKEISTTITSSLFYSSESPDEKYQIYLSALLDATKSSGIILTRTPDTIKSEPSPPWWDIDCRKAVAMARKARNRCDPSKGGVMCSTNKEAWKEKENEKKRIILKAKKTSMNNFINTLSPKSNSTKTWAFAKAWTSGTKAPDLNSSPIEDPETNQIVTLPKEKARIFSSQYDHQKEDIPDDPRLEQLIKKEIRSTEPNALNSQITSSELEHSLRQLKTQCSTAHLRRMETVSTLVNNVSNLVLVSQNASNFTGHPFNSADENRTGRASGLMMTAAGNEANLMEFNAALMMADFRHVQQTLFALQRNLDDFYFVVLTAITFAMQCGFAFMEVGLVRTKNTTNILLKSTIDAFVGCLSYWLFGYAIAWSQGNSFVGWNHWAFANLAPEKYSEAFYQMIFTNTAATIVSGAVAERLNLPCYFVYGFLLSGFAYPALSRWGWYEGGWLKLMGFRDFGGSGLVHMFSGACALVASTIIGPRAGRFDPNREGGHPHGQHIPGHSLPFVGLGALLLIFGFLGFNAASQLSLSKPGDGIIITYATLNTLLGASGGALTALFLNRFLPFWGNYWSYLTMVNGSVAGMAAICAGCDSLAPWAAVVTGSLGGMAFMAGRSMLEKLEVDDPVDGFPIHFCGGLTGLLTAPFLIRDGIFFKQDAHSAVGFGCSLLGSVVIICWAVIWCFPIFTILKCLGILRVPLDMELDGMDAPKHNELAYPASAWKEDHLPTSMLDNKILGNNWMPRETKGLSSLSNNLTLRRRDSHVIDSTCPSSCTTPTSEPASLLSVSSLNLGENNAALDVSVKVSTIKRSTAL</sequence>
<dbReference type="GO" id="GO:0097272">
    <property type="term" value="P:ammonium homeostasis"/>
    <property type="evidence" value="ECO:0007669"/>
    <property type="project" value="TreeGrafter"/>
</dbReference>
<evidence type="ECO:0000313" key="11">
    <source>
        <dbReference type="EMBL" id="CAH0100541.1"/>
    </source>
</evidence>
<dbReference type="PANTHER" id="PTHR11730">
    <property type="entry name" value="AMMONIUM TRANSPORTER"/>
    <property type="match status" value="1"/>
</dbReference>
<dbReference type="InterPro" id="IPR036875">
    <property type="entry name" value="Znf_CCHC_sf"/>
</dbReference>
<feature type="transmembrane region" description="Helical" evidence="9">
    <location>
        <begin position="994"/>
        <end position="1014"/>
    </location>
</feature>
<keyword evidence="8" id="KW-0175">Coiled coil</keyword>
<evidence type="ECO:0000313" key="12">
    <source>
        <dbReference type="Proteomes" id="UP000789390"/>
    </source>
</evidence>
<feature type="transmembrane region" description="Helical" evidence="9">
    <location>
        <begin position="961"/>
        <end position="988"/>
    </location>
</feature>